<gene>
    <name evidence="2" type="ORF">BWY04_01452</name>
</gene>
<dbReference type="Pfam" id="PF13524">
    <property type="entry name" value="Glyco_trans_1_2"/>
    <property type="match status" value="1"/>
</dbReference>
<dbReference type="EMBL" id="MWDB01000059">
    <property type="protein sequence ID" value="OQB40086.1"/>
    <property type="molecule type" value="Genomic_DNA"/>
</dbReference>
<protein>
    <recommendedName>
        <fullName evidence="1">Spore protein YkvP/CgeB glycosyl transferase-like domain-containing protein</fullName>
    </recommendedName>
</protein>
<dbReference type="Proteomes" id="UP000485621">
    <property type="component" value="Unassembled WGS sequence"/>
</dbReference>
<name>A0A1V5ZIZ6_9BACT</name>
<reference evidence="2" key="1">
    <citation type="submission" date="2017-02" db="EMBL/GenBank/DDBJ databases">
        <title>Delving into the versatile metabolic prowess of the omnipresent phylum Bacteroidetes.</title>
        <authorList>
            <person name="Nobu M.K."/>
            <person name="Mei R."/>
            <person name="Narihiro T."/>
            <person name="Kuroda K."/>
            <person name="Liu W.-T."/>
        </authorList>
    </citation>
    <scope>NUCLEOTIDE SEQUENCE</scope>
    <source>
        <strain evidence="2">ADurb.Bin160</strain>
    </source>
</reference>
<dbReference type="AlphaFoldDB" id="A0A1V5ZIZ6"/>
<evidence type="ECO:0000259" key="1">
    <source>
        <dbReference type="Pfam" id="PF13524"/>
    </source>
</evidence>
<organism evidence="2">
    <name type="scientific">candidate division CPR1 bacterium ADurb.Bin160</name>
    <dbReference type="NCBI Taxonomy" id="1852826"/>
    <lineage>
        <taxon>Bacteria</taxon>
        <taxon>candidate division CPR1</taxon>
    </lineage>
</organism>
<feature type="domain" description="Spore protein YkvP/CgeB glycosyl transferase-like" evidence="1">
    <location>
        <begin position="231"/>
        <end position="376"/>
    </location>
</feature>
<sequence length="465" mass="55502">MSRILISYFSDYGEAMYDAICKELLNNGNDVLRINTEGVILYQKWGEECKLKNKEIIKKVLKFKPNLVMNFNNSLPIEITQMLNCPNCIIDADNPETFWNKKYIKNNHKKFKFLGLQKYSKTMYRKLLSHKINNKNYLFFPPATSVKAQKLQKKFNISFIGSNFFPLRIPDEDFFYSKNAINIYKKYKKNYFYDCDKEYGGNIKKRNEHKTICETIRAFYVGQDRLKHMSVLTDLGFTFFGVRWWNKIAYYDFDIASCFNPKKITTNIENQWVYNSSKISINISHPQAKSSFSWRVMDIMASDSCLLTEYKEDWNELFGKYISKEVKEAIIYNNRYELRQKCITLLDNEKLRNKCIEELQNAIEKNGRWHKRLLKLQQFTKVPIIDIENNHPFYEKVNFKRSKPESPQSKKNKTKLRIRTRVRLILCSVLLIINQIPFVNKLLIDRDTLFDKIKKTIEDDRYNKN</sequence>
<comment type="caution">
    <text evidence="2">The sequence shown here is derived from an EMBL/GenBank/DDBJ whole genome shotgun (WGS) entry which is preliminary data.</text>
</comment>
<dbReference type="InterPro" id="IPR055259">
    <property type="entry name" value="YkvP/CgeB_Glyco_trans-like"/>
</dbReference>
<evidence type="ECO:0000313" key="2">
    <source>
        <dbReference type="EMBL" id="OQB40086.1"/>
    </source>
</evidence>
<accession>A0A1V5ZIZ6</accession>
<proteinExistence type="predicted"/>